<dbReference type="PANTHER" id="PTHR33064:SF37">
    <property type="entry name" value="RIBONUCLEASE H"/>
    <property type="match status" value="1"/>
</dbReference>
<sequence length="210" mass="23641">MDIPPMTVELLPGTPSLRCPSGRYSPLARQFLVDTTATLEKYGCLYPNPSSAFASRASATPKPSQPGKFRLTVDLRRINAVTKPYPFCGKLYSTKGVRHDAARIAGIMDLPLPSTASDLLQFLCSINWLRSSMVQFSALSQSRSQVSQTLPNFMEGDFVLWGHREDSTCERKNKIAVRWLGPYRIIRVNSEWHYTLENLVWSLKSVRNSV</sequence>
<reference evidence="1" key="1">
    <citation type="submission" date="2015-04" db="EMBL/GenBank/DDBJ databases">
        <title>The genome sequence of the plant pathogenic Rhizarian Plasmodiophora brassicae reveals insights in its biotrophic life cycle and the origin of chitin synthesis.</title>
        <authorList>
            <person name="Schwelm A."/>
            <person name="Fogelqvist J."/>
            <person name="Knaust A."/>
            <person name="Julke S."/>
            <person name="Lilja T."/>
            <person name="Dhandapani V."/>
            <person name="Bonilla-Rosso G."/>
            <person name="Karlsson M."/>
            <person name="Shevchenko A."/>
            <person name="Choi S.R."/>
            <person name="Kim H.G."/>
            <person name="Park J.Y."/>
            <person name="Lim Y.P."/>
            <person name="Ludwig-Muller J."/>
            <person name="Dixelius C."/>
        </authorList>
    </citation>
    <scope>NUCLEOTIDE SEQUENCE</scope>
    <source>
        <tissue evidence="1">Potato root galls</tissue>
    </source>
</reference>
<dbReference type="AlphaFoldDB" id="A0A0H5R454"/>
<feature type="non-terminal residue" evidence="1">
    <location>
        <position position="210"/>
    </location>
</feature>
<accession>A0A0H5R454</accession>
<dbReference type="SUPFAM" id="SSF56672">
    <property type="entry name" value="DNA/RNA polymerases"/>
    <property type="match status" value="1"/>
</dbReference>
<dbReference type="InterPro" id="IPR051320">
    <property type="entry name" value="Viral_Replic_Matur_Polypro"/>
</dbReference>
<dbReference type="Gene3D" id="3.10.10.10">
    <property type="entry name" value="HIV Type 1 Reverse Transcriptase, subunit A, domain 1"/>
    <property type="match status" value="1"/>
</dbReference>
<dbReference type="PANTHER" id="PTHR33064">
    <property type="entry name" value="POL PROTEIN"/>
    <property type="match status" value="1"/>
</dbReference>
<proteinExistence type="predicted"/>
<evidence type="ECO:0000313" key="1">
    <source>
        <dbReference type="EMBL" id="CRZ08627.1"/>
    </source>
</evidence>
<organism evidence="1">
    <name type="scientific">Spongospora subterranea</name>
    <dbReference type="NCBI Taxonomy" id="70186"/>
    <lineage>
        <taxon>Eukaryota</taxon>
        <taxon>Sar</taxon>
        <taxon>Rhizaria</taxon>
        <taxon>Endomyxa</taxon>
        <taxon>Phytomyxea</taxon>
        <taxon>Plasmodiophorida</taxon>
        <taxon>Plasmodiophoridae</taxon>
        <taxon>Spongospora</taxon>
    </lineage>
</organism>
<dbReference type="EMBL" id="HACM01008185">
    <property type="protein sequence ID" value="CRZ08627.1"/>
    <property type="molecule type" value="Transcribed_RNA"/>
</dbReference>
<dbReference type="InterPro" id="IPR043502">
    <property type="entry name" value="DNA/RNA_pol_sf"/>
</dbReference>
<protein>
    <submittedName>
        <fullName evidence="1">Uncharacterized protein</fullName>
    </submittedName>
</protein>
<dbReference type="EMBL" id="HACM01008188">
    <property type="protein sequence ID" value="CRZ08630.1"/>
    <property type="molecule type" value="Transcribed_RNA"/>
</dbReference>
<name>A0A0H5R454_9EUKA</name>